<dbReference type="VEuPathDB" id="FungiDB:BDBG_03539"/>
<reference evidence="2" key="1">
    <citation type="journal article" date="2015" name="PLoS Genet.">
        <title>The dynamic genome and transcriptome of the human fungal pathogen Blastomyces and close relative Emmonsia.</title>
        <authorList>
            <person name="Munoz J.F."/>
            <person name="Gauthier G.M."/>
            <person name="Desjardins C.A."/>
            <person name="Gallo J.E."/>
            <person name="Holder J."/>
            <person name="Sullivan T.D."/>
            <person name="Marty A.J."/>
            <person name="Carmen J.C."/>
            <person name="Chen Z."/>
            <person name="Ding L."/>
            <person name="Gujja S."/>
            <person name="Magrini V."/>
            <person name="Misas E."/>
            <person name="Mitreva M."/>
            <person name="Priest M."/>
            <person name="Saif S."/>
            <person name="Whiston E.A."/>
            <person name="Young S."/>
            <person name="Zeng Q."/>
            <person name="Goldman W.E."/>
            <person name="Mardis E.R."/>
            <person name="Taylor J.W."/>
            <person name="McEwen J.G."/>
            <person name="Clay O.K."/>
            <person name="Klein B.S."/>
            <person name="Cuomo C.A."/>
        </authorList>
    </citation>
    <scope>NUCLEOTIDE SEQUENCE [LARGE SCALE GENOMIC DNA]</scope>
    <source>
        <strain evidence="2">SLH14081</strain>
    </source>
</reference>
<dbReference type="GeneID" id="8505603"/>
<dbReference type="KEGG" id="bgh:BDBG_03539"/>
<gene>
    <name evidence="1" type="ORF">BDBG_03539</name>
</gene>
<dbReference type="RefSeq" id="XP_031577801.1">
    <property type="nucleotide sequence ID" value="XM_031721297.1"/>
</dbReference>
<proteinExistence type="predicted"/>
<dbReference type="Proteomes" id="UP000002038">
    <property type="component" value="Unassembled WGS sequence"/>
</dbReference>
<accession>A0A179UHL5</accession>
<protein>
    <submittedName>
        <fullName evidence="1">Uncharacterized protein</fullName>
    </submittedName>
</protein>
<name>A0A179UHL5_BLAGS</name>
<evidence type="ECO:0000313" key="1">
    <source>
        <dbReference type="EMBL" id="OAT07484.1"/>
    </source>
</evidence>
<dbReference type="OrthoDB" id="10648689at2759"/>
<dbReference type="AlphaFoldDB" id="A0A179UHL5"/>
<dbReference type="EMBL" id="GG657452">
    <property type="protein sequence ID" value="OAT07484.1"/>
    <property type="molecule type" value="Genomic_DNA"/>
</dbReference>
<evidence type="ECO:0000313" key="2">
    <source>
        <dbReference type="Proteomes" id="UP000002038"/>
    </source>
</evidence>
<keyword evidence="2" id="KW-1185">Reference proteome</keyword>
<organism evidence="1 2">
    <name type="scientific">Blastomyces gilchristii (strain SLH14081)</name>
    <name type="common">Blastomyces dermatitidis</name>
    <dbReference type="NCBI Taxonomy" id="559298"/>
    <lineage>
        <taxon>Eukaryota</taxon>
        <taxon>Fungi</taxon>
        <taxon>Dikarya</taxon>
        <taxon>Ascomycota</taxon>
        <taxon>Pezizomycotina</taxon>
        <taxon>Eurotiomycetes</taxon>
        <taxon>Eurotiomycetidae</taxon>
        <taxon>Onygenales</taxon>
        <taxon>Ajellomycetaceae</taxon>
        <taxon>Blastomyces</taxon>
    </lineage>
</organism>
<sequence length="218" mass="24610">MLIFALMLVGFDLFNRILHKHAFSYASKTEESISSFSTEYSSLYPHSTSHLPYPQRQAGYIGFTSLAMVASAEELHMDGYLLSTLRRLAGTPAAFGSRFYYPIARKICTCNFVARAIIKSGSSLEIPESCGTYIYSVLRISVLYIHPGHMIHAAYPWILAHQCLCLHKYVYVAICMDADVVEGCQVQYRAFKKDSSVAAADIEHPYHRIWVHVLIEVN</sequence>